<evidence type="ECO:0000256" key="2">
    <source>
        <dbReference type="ARBA" id="ARBA00023015"/>
    </source>
</evidence>
<dbReference type="RefSeq" id="WP_086659564.1">
    <property type="nucleotide sequence ID" value="NZ_JBJJWX010000002.1"/>
</dbReference>
<dbReference type="PROSITE" id="PS01124">
    <property type="entry name" value="HTH_ARAC_FAMILY_2"/>
    <property type="match status" value="1"/>
</dbReference>
<keyword evidence="2" id="KW-0805">Transcription regulation</keyword>
<dbReference type="SMART" id="SM00342">
    <property type="entry name" value="HTH_ARAC"/>
    <property type="match status" value="1"/>
</dbReference>
<dbReference type="FunFam" id="1.10.10.60:FF:000132">
    <property type="entry name" value="AraC family transcriptional regulator"/>
    <property type="match status" value="1"/>
</dbReference>
<dbReference type="CDD" id="cd06124">
    <property type="entry name" value="cupin_NimR-like_N"/>
    <property type="match status" value="1"/>
</dbReference>
<dbReference type="EMBL" id="JOPA01000023">
    <property type="protein sequence ID" value="OUI93173.1"/>
    <property type="molecule type" value="Genomic_DNA"/>
</dbReference>
<keyword evidence="1" id="KW-0678">Repressor</keyword>
<comment type="caution">
    <text evidence="6">The sequence shown here is derived from an EMBL/GenBank/DDBJ whole genome shotgun (WGS) entry which is preliminary data.</text>
</comment>
<evidence type="ECO:0000313" key="7">
    <source>
        <dbReference type="Proteomes" id="UP000194641"/>
    </source>
</evidence>
<name>A0A252ASG5_9PROT</name>
<organism evidence="6 7">
    <name type="scientific">Acetobacter indonesiensis</name>
    <dbReference type="NCBI Taxonomy" id="104101"/>
    <lineage>
        <taxon>Bacteria</taxon>
        <taxon>Pseudomonadati</taxon>
        <taxon>Pseudomonadota</taxon>
        <taxon>Alphaproteobacteria</taxon>
        <taxon>Acetobacterales</taxon>
        <taxon>Acetobacteraceae</taxon>
        <taxon>Acetobacter</taxon>
    </lineage>
</organism>
<evidence type="ECO:0000256" key="4">
    <source>
        <dbReference type="ARBA" id="ARBA00023163"/>
    </source>
</evidence>
<evidence type="ECO:0000256" key="3">
    <source>
        <dbReference type="ARBA" id="ARBA00023125"/>
    </source>
</evidence>
<accession>A0A252ASG5</accession>
<feature type="domain" description="HTH araC/xylS-type" evidence="5">
    <location>
        <begin position="156"/>
        <end position="253"/>
    </location>
</feature>
<dbReference type="InterPro" id="IPR018060">
    <property type="entry name" value="HTH_AraC"/>
</dbReference>
<dbReference type="GO" id="GO:0043565">
    <property type="term" value="F:sequence-specific DNA binding"/>
    <property type="evidence" value="ECO:0007669"/>
    <property type="project" value="InterPro"/>
</dbReference>
<protein>
    <submittedName>
        <fullName evidence="6">AraC family transcriptional regulator</fullName>
    </submittedName>
</protein>
<dbReference type="PRINTS" id="PR00032">
    <property type="entry name" value="HTHARAC"/>
</dbReference>
<evidence type="ECO:0000256" key="1">
    <source>
        <dbReference type="ARBA" id="ARBA00022491"/>
    </source>
</evidence>
<gene>
    <name evidence="6" type="ORF">HK17_08530</name>
</gene>
<dbReference type="AlphaFoldDB" id="A0A252ASG5"/>
<evidence type="ECO:0000259" key="5">
    <source>
        <dbReference type="PROSITE" id="PS01124"/>
    </source>
</evidence>
<sequence length="258" mass="28464">MPLTRQTANNRKARVLAVEHRQTTTRHTPLHDHASGQLLGSLSGLLSVFTPTESWSVPATHAVWVPPRTPHALQSHGPFEGWSVYVAQTACDALPQIIRVVRVNPLLRAATQRIASWKQPDSSYAEQCLVDVLLHEIATLPPEPLGLPRPQDKNAARIADALLANLADMRDVSAWAKWAGLSSRTLGRRFVEETGFTFSAWRQQARCQRAMERLSEGASVTDVAFDVGYDNVSAFIAMFRRVTGMTPGRLAKTVKPPC</sequence>
<dbReference type="GO" id="GO:0003700">
    <property type="term" value="F:DNA-binding transcription factor activity"/>
    <property type="evidence" value="ECO:0007669"/>
    <property type="project" value="InterPro"/>
</dbReference>
<dbReference type="Gene3D" id="1.10.10.60">
    <property type="entry name" value="Homeodomain-like"/>
    <property type="match status" value="1"/>
</dbReference>
<dbReference type="PANTHER" id="PTHR11019">
    <property type="entry name" value="HTH-TYPE TRANSCRIPTIONAL REGULATOR NIMR"/>
    <property type="match status" value="1"/>
</dbReference>
<dbReference type="SUPFAM" id="SSF46689">
    <property type="entry name" value="Homeodomain-like"/>
    <property type="match status" value="1"/>
</dbReference>
<dbReference type="InterPro" id="IPR020449">
    <property type="entry name" value="Tscrpt_reg_AraC-type_HTH"/>
</dbReference>
<dbReference type="InterPro" id="IPR009057">
    <property type="entry name" value="Homeodomain-like_sf"/>
</dbReference>
<evidence type="ECO:0000313" key="6">
    <source>
        <dbReference type="EMBL" id="OUI93173.1"/>
    </source>
</evidence>
<dbReference type="InterPro" id="IPR011051">
    <property type="entry name" value="RmlC_Cupin_sf"/>
</dbReference>
<dbReference type="Pfam" id="PF12833">
    <property type="entry name" value="HTH_18"/>
    <property type="match status" value="1"/>
</dbReference>
<keyword evidence="3" id="KW-0238">DNA-binding</keyword>
<proteinExistence type="predicted"/>
<dbReference type="SUPFAM" id="SSF51182">
    <property type="entry name" value="RmlC-like cupins"/>
    <property type="match status" value="1"/>
</dbReference>
<dbReference type="PANTHER" id="PTHR11019:SF199">
    <property type="entry name" value="HTH-TYPE TRANSCRIPTIONAL REGULATOR NIMR"/>
    <property type="match status" value="1"/>
</dbReference>
<keyword evidence="4" id="KW-0804">Transcription</keyword>
<reference evidence="7" key="1">
    <citation type="submission" date="2014-06" db="EMBL/GenBank/DDBJ databases">
        <authorList>
            <person name="Winans N.J."/>
            <person name="Newell P.D."/>
            <person name="Douglas A.E."/>
        </authorList>
    </citation>
    <scope>NUCLEOTIDE SEQUENCE [LARGE SCALE GENOMIC DNA]</scope>
</reference>
<dbReference type="Proteomes" id="UP000194641">
    <property type="component" value="Unassembled WGS sequence"/>
</dbReference>